<evidence type="ECO:0000259" key="2">
    <source>
        <dbReference type="SMART" id="SM00954"/>
    </source>
</evidence>
<sequence length="580" mass="66751">MKSWPREIHFWSNLAEAALDVCKDGVQDKLKLKCNMSCRAKSQASLRGSIERRQLARGTEYTTREEIEEDMIDLAGVRITLAFPNDVEEVKQFLIAQFGDVEQRFWGLDENGNAVERREKGRFIGYRATHFLVKWKQLESSSRWYITEEHVGRTVEIQVTSILMNAWQEAHHDLVYKQLNGVPSDDEKSLIDMINGIAHAGEMALVQLQKILKRRVETLSREFADEYEVGTWLKTHLPEILGVKKLGYIPMLQRLETLFDILRIFGVTTPSKLEKDLLEKTHAKGLHPGAEVLREFEKVLESEVDIEQWTETFRKDPTDWAILKLCTYRCDEVWFKDHMTATEISRLQAFACINAINIALSEPSRREWIHDIVTAILQQYPEREDDIVHSLCNLVLGNAFKPKRDQNEASIAELNLEDTFEDEESETIEDMANFWTTLLEIMFEIDSIFLRMALALSFSGVVFMPEGAYADFIDEHAPRFVVWPGRRASALFTQDVEVTISTLPSGDFQLSDIRWVRARISLAKIAKGEGWYPLGVPLGVMPPETMRPTPLYDEDGHSKVYKHDLPTRPTPMLSDKQNVD</sequence>
<feature type="compositionally biased region" description="Basic and acidic residues" evidence="1">
    <location>
        <begin position="554"/>
        <end position="566"/>
    </location>
</feature>
<dbReference type="EMBL" id="WVTA01000011">
    <property type="protein sequence ID" value="KAK3203043.1"/>
    <property type="molecule type" value="Genomic_DNA"/>
</dbReference>
<name>A0AAN6LRE8_9PLEO</name>
<feature type="region of interest" description="Disordered" evidence="1">
    <location>
        <begin position="547"/>
        <end position="580"/>
    </location>
</feature>
<dbReference type="PANTHER" id="PTHR41773">
    <property type="entry name" value="GTP PYROPHOSPHATASE-RELATED"/>
    <property type="match status" value="1"/>
</dbReference>
<evidence type="ECO:0000313" key="3">
    <source>
        <dbReference type="EMBL" id="KAK3203043.1"/>
    </source>
</evidence>
<dbReference type="Proteomes" id="UP001280581">
    <property type="component" value="Unassembled WGS sequence"/>
</dbReference>
<feature type="domain" description="RelA/SpoT" evidence="2">
    <location>
        <begin position="38"/>
        <end position="182"/>
    </location>
</feature>
<accession>A0AAN6LRE8</accession>
<protein>
    <recommendedName>
        <fullName evidence="2">RelA/SpoT domain-containing protein</fullName>
    </recommendedName>
</protein>
<dbReference type="InterPro" id="IPR043519">
    <property type="entry name" value="NT_sf"/>
</dbReference>
<dbReference type="GO" id="GO:0015969">
    <property type="term" value="P:guanosine tetraphosphate metabolic process"/>
    <property type="evidence" value="ECO:0007669"/>
    <property type="project" value="InterPro"/>
</dbReference>
<keyword evidence="4" id="KW-1185">Reference proteome</keyword>
<proteinExistence type="predicted"/>
<dbReference type="SUPFAM" id="SSF81301">
    <property type="entry name" value="Nucleotidyltransferase"/>
    <property type="match status" value="1"/>
</dbReference>
<gene>
    <name evidence="3" type="ORF">GRF29_112g40857</name>
</gene>
<dbReference type="InterPro" id="IPR007685">
    <property type="entry name" value="RelA_SpoT"/>
</dbReference>
<dbReference type="SMART" id="SM00954">
    <property type="entry name" value="RelA_SpoT"/>
    <property type="match status" value="1"/>
</dbReference>
<dbReference type="CDD" id="cd05399">
    <property type="entry name" value="NT_Rel-Spo_like"/>
    <property type="match status" value="1"/>
</dbReference>
<dbReference type="PANTHER" id="PTHR41773:SF1">
    <property type="entry name" value="RELA_SPOT DOMAIN-CONTAINING PROTEIN"/>
    <property type="match status" value="1"/>
</dbReference>
<dbReference type="Pfam" id="PF04607">
    <property type="entry name" value="RelA_SpoT"/>
    <property type="match status" value="1"/>
</dbReference>
<dbReference type="AlphaFoldDB" id="A0AAN6LRE8"/>
<dbReference type="Gene3D" id="3.30.460.10">
    <property type="entry name" value="Beta Polymerase, domain 2"/>
    <property type="match status" value="1"/>
</dbReference>
<reference evidence="3 4" key="1">
    <citation type="submission" date="2021-02" db="EMBL/GenBank/DDBJ databases">
        <title>Genome assembly of Pseudopithomyces chartarum.</title>
        <authorList>
            <person name="Jauregui R."/>
            <person name="Singh J."/>
            <person name="Voisey C."/>
        </authorList>
    </citation>
    <scope>NUCLEOTIDE SEQUENCE [LARGE SCALE GENOMIC DNA]</scope>
    <source>
        <strain evidence="3 4">AGR01</strain>
    </source>
</reference>
<evidence type="ECO:0000256" key="1">
    <source>
        <dbReference type="SAM" id="MobiDB-lite"/>
    </source>
</evidence>
<evidence type="ECO:0000313" key="4">
    <source>
        <dbReference type="Proteomes" id="UP001280581"/>
    </source>
</evidence>
<organism evidence="3 4">
    <name type="scientific">Pseudopithomyces chartarum</name>
    <dbReference type="NCBI Taxonomy" id="1892770"/>
    <lineage>
        <taxon>Eukaryota</taxon>
        <taxon>Fungi</taxon>
        <taxon>Dikarya</taxon>
        <taxon>Ascomycota</taxon>
        <taxon>Pezizomycotina</taxon>
        <taxon>Dothideomycetes</taxon>
        <taxon>Pleosporomycetidae</taxon>
        <taxon>Pleosporales</taxon>
        <taxon>Massarineae</taxon>
        <taxon>Didymosphaeriaceae</taxon>
        <taxon>Pseudopithomyces</taxon>
    </lineage>
</organism>
<comment type="caution">
    <text evidence="3">The sequence shown here is derived from an EMBL/GenBank/DDBJ whole genome shotgun (WGS) entry which is preliminary data.</text>
</comment>